<dbReference type="InterPro" id="IPR011990">
    <property type="entry name" value="TPR-like_helical_dom_sf"/>
</dbReference>
<dbReference type="SMART" id="SM00671">
    <property type="entry name" value="SEL1"/>
    <property type="match status" value="1"/>
</dbReference>
<comment type="caution">
    <text evidence="1">The sequence shown here is derived from an EMBL/GenBank/DDBJ whole genome shotgun (WGS) entry which is preliminary data.</text>
</comment>
<evidence type="ECO:0008006" key="3">
    <source>
        <dbReference type="Google" id="ProtNLM"/>
    </source>
</evidence>
<name>A0AAW5UJU2_9BACT</name>
<dbReference type="Pfam" id="PF08238">
    <property type="entry name" value="Sel1"/>
    <property type="match status" value="1"/>
</dbReference>
<dbReference type="InterPro" id="IPR006597">
    <property type="entry name" value="Sel1-like"/>
</dbReference>
<evidence type="ECO:0000313" key="2">
    <source>
        <dbReference type="Proteomes" id="UP001208620"/>
    </source>
</evidence>
<dbReference type="EMBL" id="JAPDVD010000002">
    <property type="protein sequence ID" value="MCW4138838.1"/>
    <property type="molecule type" value="Genomic_DNA"/>
</dbReference>
<proteinExistence type="predicted"/>
<sequence>MKKERETANKYRQQALEGDLMAMNNMGVCYAQGIGVVEDHVMAFQWYMKAALSLYNY</sequence>
<reference evidence="1" key="1">
    <citation type="submission" date="2022-11" db="EMBL/GenBank/DDBJ databases">
        <title>Genomic repertoires linked with pathogenic potency of arthritogenic Prevotella copri isolated from the gut of rheumatoid arthritis patients.</title>
        <authorList>
            <person name="Nii T."/>
            <person name="Maeda Y."/>
            <person name="Motooka D."/>
            <person name="Naito M."/>
            <person name="Matsumoto Y."/>
            <person name="Ogawa T."/>
            <person name="Oguro-Igashira E."/>
            <person name="Kishikawa T."/>
            <person name="Yamashita M."/>
            <person name="Koizumi S."/>
            <person name="Kurakawa T."/>
            <person name="Okumura R."/>
            <person name="Kayama H."/>
            <person name="Murakami M."/>
            <person name="Sakaguchi T."/>
            <person name="Das B."/>
            <person name="Nakamura S."/>
            <person name="Okada Y."/>
            <person name="Kumanogoh A."/>
            <person name="Takeda K."/>
        </authorList>
    </citation>
    <scope>NUCLEOTIDE SEQUENCE</scope>
    <source>
        <strain evidence="1">H105_2-2</strain>
    </source>
</reference>
<dbReference type="SUPFAM" id="SSF81901">
    <property type="entry name" value="HCP-like"/>
    <property type="match status" value="1"/>
</dbReference>
<dbReference type="AlphaFoldDB" id="A0AAW5UJU2"/>
<dbReference type="RefSeq" id="WP_264949547.1">
    <property type="nucleotide sequence ID" value="NZ_CATKVV010000005.1"/>
</dbReference>
<accession>A0AAW5UJU2</accession>
<protein>
    <recommendedName>
        <fullName evidence="3">Sel1 repeat family protein</fullName>
    </recommendedName>
</protein>
<evidence type="ECO:0000313" key="1">
    <source>
        <dbReference type="EMBL" id="MCW4138838.1"/>
    </source>
</evidence>
<dbReference type="Gene3D" id="1.25.40.10">
    <property type="entry name" value="Tetratricopeptide repeat domain"/>
    <property type="match status" value="1"/>
</dbReference>
<gene>
    <name evidence="1" type="ORF">ONT01_13895</name>
</gene>
<dbReference type="Proteomes" id="UP001208620">
    <property type="component" value="Unassembled WGS sequence"/>
</dbReference>
<organism evidence="1 2">
    <name type="scientific">Segatella copri</name>
    <dbReference type="NCBI Taxonomy" id="165179"/>
    <lineage>
        <taxon>Bacteria</taxon>
        <taxon>Pseudomonadati</taxon>
        <taxon>Bacteroidota</taxon>
        <taxon>Bacteroidia</taxon>
        <taxon>Bacteroidales</taxon>
        <taxon>Prevotellaceae</taxon>
        <taxon>Segatella</taxon>
    </lineage>
</organism>